<name>A0ABP5T8N1_9ACTN</name>
<dbReference type="Proteomes" id="UP001501444">
    <property type="component" value="Unassembled WGS sequence"/>
</dbReference>
<proteinExistence type="predicted"/>
<accession>A0ABP5T8N1</accession>
<protein>
    <submittedName>
        <fullName evidence="1">Uncharacterized protein</fullName>
    </submittedName>
</protein>
<sequence>MGASFDEKAVAAALNVAALPPGPLTRHQQILDLAPQRINASPIGADRFQVGTLTLIERVKGRWAVRDLTVRGPVRYLNTTGHWSTHGGDGPDWERAYWHDFDTAVALATDDHRCLCCGTPYTAESRAGVRDIAVCGVPTEDEAPVPGYDEIEVPAWCAVRRAFVWRGAEGLEFDR</sequence>
<keyword evidence="2" id="KW-1185">Reference proteome</keyword>
<evidence type="ECO:0000313" key="2">
    <source>
        <dbReference type="Proteomes" id="UP001501444"/>
    </source>
</evidence>
<dbReference type="EMBL" id="BAAARV010000025">
    <property type="protein sequence ID" value="GAA2346564.1"/>
    <property type="molecule type" value="Genomic_DNA"/>
</dbReference>
<evidence type="ECO:0000313" key="1">
    <source>
        <dbReference type="EMBL" id="GAA2346564.1"/>
    </source>
</evidence>
<dbReference type="RefSeq" id="WP_344613293.1">
    <property type="nucleotide sequence ID" value="NZ_BAAARV010000025.1"/>
</dbReference>
<gene>
    <name evidence="1" type="ORF">GCM10010170_033430</name>
</gene>
<organism evidence="1 2">
    <name type="scientific">Dactylosporangium salmoneum</name>
    <dbReference type="NCBI Taxonomy" id="53361"/>
    <lineage>
        <taxon>Bacteria</taxon>
        <taxon>Bacillati</taxon>
        <taxon>Actinomycetota</taxon>
        <taxon>Actinomycetes</taxon>
        <taxon>Micromonosporales</taxon>
        <taxon>Micromonosporaceae</taxon>
        <taxon>Dactylosporangium</taxon>
    </lineage>
</organism>
<comment type="caution">
    <text evidence="1">The sequence shown here is derived from an EMBL/GenBank/DDBJ whole genome shotgun (WGS) entry which is preliminary data.</text>
</comment>
<reference evidence="2" key="1">
    <citation type="journal article" date="2019" name="Int. J. Syst. Evol. Microbiol.">
        <title>The Global Catalogue of Microorganisms (GCM) 10K type strain sequencing project: providing services to taxonomists for standard genome sequencing and annotation.</title>
        <authorList>
            <consortium name="The Broad Institute Genomics Platform"/>
            <consortium name="The Broad Institute Genome Sequencing Center for Infectious Disease"/>
            <person name="Wu L."/>
            <person name="Ma J."/>
        </authorList>
    </citation>
    <scope>NUCLEOTIDE SEQUENCE [LARGE SCALE GENOMIC DNA]</scope>
    <source>
        <strain evidence="2">JCM 3272</strain>
    </source>
</reference>